<dbReference type="NCBIfam" id="TIGR04056">
    <property type="entry name" value="OMP_RagA_SusC"/>
    <property type="match status" value="1"/>
</dbReference>
<dbReference type="Proteomes" id="UP001228636">
    <property type="component" value="Unassembled WGS sequence"/>
</dbReference>
<dbReference type="Gene3D" id="2.40.170.20">
    <property type="entry name" value="TonB-dependent receptor, beta-barrel domain"/>
    <property type="match status" value="1"/>
</dbReference>
<dbReference type="SUPFAM" id="SSF56935">
    <property type="entry name" value="Porins"/>
    <property type="match status" value="1"/>
</dbReference>
<dbReference type="PROSITE" id="PS52016">
    <property type="entry name" value="TONB_DEPENDENT_REC_3"/>
    <property type="match status" value="1"/>
</dbReference>
<reference evidence="9 10" key="1">
    <citation type="journal article" date="2014" name="Int. J. Syst. Evol. Microbiol.">
        <title>Complete genome sequence of Corynebacterium casei LMG S-19264T (=DSM 44701T), isolated from a smear-ripened cheese.</title>
        <authorList>
            <consortium name="US DOE Joint Genome Institute (JGI-PGF)"/>
            <person name="Walter F."/>
            <person name="Albersmeier A."/>
            <person name="Kalinowski J."/>
            <person name="Ruckert C."/>
        </authorList>
    </citation>
    <scope>NUCLEOTIDE SEQUENCE [LARGE SCALE GENOMIC DNA]</scope>
    <source>
        <strain evidence="9 10">CECT 8670</strain>
    </source>
</reference>
<dbReference type="AlphaFoldDB" id="A0AAJ1QXT3"/>
<evidence type="ECO:0000256" key="5">
    <source>
        <dbReference type="ARBA" id="ARBA00023136"/>
    </source>
</evidence>
<evidence type="ECO:0000256" key="6">
    <source>
        <dbReference type="ARBA" id="ARBA00023237"/>
    </source>
</evidence>
<comment type="subcellular location">
    <subcellularLocation>
        <location evidence="1 7">Cell outer membrane</location>
        <topology evidence="1 7">Multi-pass membrane protein</topology>
    </subcellularLocation>
</comment>
<dbReference type="SUPFAM" id="SSF49464">
    <property type="entry name" value="Carboxypeptidase regulatory domain-like"/>
    <property type="match status" value="1"/>
</dbReference>
<keyword evidence="3 7" id="KW-1134">Transmembrane beta strand</keyword>
<accession>A0AAJ1QXT3</accession>
<evidence type="ECO:0000256" key="2">
    <source>
        <dbReference type="ARBA" id="ARBA00022448"/>
    </source>
</evidence>
<dbReference type="InterPro" id="IPR023997">
    <property type="entry name" value="TonB-dep_OMP_SusC/RagA_CS"/>
</dbReference>
<dbReference type="InterPro" id="IPR037066">
    <property type="entry name" value="Plug_dom_sf"/>
</dbReference>
<organism evidence="9 10">
    <name type="scientific">Polaribacter sejongensis</name>
    <dbReference type="NCBI Taxonomy" id="985043"/>
    <lineage>
        <taxon>Bacteria</taxon>
        <taxon>Pseudomonadati</taxon>
        <taxon>Bacteroidota</taxon>
        <taxon>Flavobacteriia</taxon>
        <taxon>Flavobacteriales</taxon>
        <taxon>Flavobacteriaceae</taxon>
    </lineage>
</organism>
<comment type="caution">
    <text evidence="9">The sequence shown here is derived from an EMBL/GenBank/DDBJ whole genome shotgun (WGS) entry which is preliminary data.</text>
</comment>
<dbReference type="InterPro" id="IPR012910">
    <property type="entry name" value="Plug_dom"/>
</dbReference>
<keyword evidence="6 7" id="KW-0998">Cell outer membrane</keyword>
<evidence type="ECO:0000256" key="7">
    <source>
        <dbReference type="PROSITE-ProRule" id="PRU01360"/>
    </source>
</evidence>
<gene>
    <name evidence="9" type="ORF">QWY81_11530</name>
</gene>
<evidence type="ECO:0000256" key="4">
    <source>
        <dbReference type="ARBA" id="ARBA00022692"/>
    </source>
</evidence>
<evidence type="ECO:0000313" key="9">
    <source>
        <dbReference type="EMBL" id="MDN3620085.1"/>
    </source>
</evidence>
<dbReference type="GO" id="GO:0009279">
    <property type="term" value="C:cell outer membrane"/>
    <property type="evidence" value="ECO:0007669"/>
    <property type="project" value="UniProtKB-SubCell"/>
</dbReference>
<dbReference type="Pfam" id="PF13715">
    <property type="entry name" value="CarbopepD_reg_2"/>
    <property type="match status" value="1"/>
</dbReference>
<comment type="similarity">
    <text evidence="7">Belongs to the TonB-dependent receptor family.</text>
</comment>
<name>A0AAJ1QXT3_9FLAO</name>
<dbReference type="EMBL" id="JAUFQH010000009">
    <property type="protein sequence ID" value="MDN3620085.1"/>
    <property type="molecule type" value="Genomic_DNA"/>
</dbReference>
<proteinExistence type="inferred from homology"/>
<dbReference type="InterPro" id="IPR036942">
    <property type="entry name" value="Beta-barrel_TonB_sf"/>
</dbReference>
<keyword evidence="2 7" id="KW-0813">Transport</keyword>
<sequence length="1160" mass="129336">MKNNFTKILFLFKKRFLPIIMKTFFLLFCTTLFSFTPKSGFSQNEKITIESNKTVSVDEVFEIIKSHTNHSFIYRADLFKNYPKINLEKGIIRANNLLKKALSKGSFSCEFSEDETIVIKEKPTEVVRISKTVKAIQQTIISGIVVDESGEPLPMVSVYEKKTKNGTSTDFNGNYSLNLGSSSKDKILVFSYIGFENQEVVVGDKTILNIKMRPSLSGLDEVVVIGYGTSKVKDATGVISRISAKEIENAPMGASVESLLQGKSPGVNVQIQSASPTSPISVVIRGASSLSGDNQPLWVIDGVPQYSSTTSGDVANTLYNLNLNDVQSIDILKDASATAVYGSRAANGVVIVTTKKGKIGMKPLFEVSSRVGVQVMDFNGYQYFESEDYINFSGAAAREMVLTMDSFTNSAERYLDLQAFYNLNNSEYDKSDLVTLDGAYYDGNTNWQKEMTQNPVVVQHDFSVRGGSEETTYFASFNYSDMEGVVKSGQSELYGGRMNFDTKISENLKFGLNLNGSSRKSDNKDYMLSVIQKVRPDIPVYEEDGSLFTRDLFTENPYTTLQNTRSGKGITFNGTAFLDINILNDFKFKTSFTNNYTDSENLSYDRAGTAQNTTGTRTWYNTKSSFNIWENTLTYAKLINKKHDLRALIGHSMENYISRYHYIKASNFPDDDVLNNFGSAASINSINETQTENALISQFARLHYKFDDRYIISGTIRRDGSSRFGADKRWGLFPSGAAAWLISSEKFMKGESVKKYVSYLKLRTSLGITGSQNLGNYDWITQVGSVQYNESPAIQPSSIGNPDLQWEETKMFDLGLDFGLLDDRVYGSVGVYTKNSSKLIYKTPLASSAAFTSITSNVASVKNNGFEFDIKYDILRSDNHRLTFNFNFSNNKTKVVKINGDLEELLFPGSYAPFIKLVEGEETGQWYGLQTAGRFFVTDEDAIAMQGRTATGQPTFLNNSQETIGDMIYIDQNGDGKITNDDRVNLGSSIPKGTGGFGLTYRFKNFMVNAAFTYAYGHSRLWDLPRLNIGYVGDYNQSNIVAGQSTILVNPYDASYPRLAQTLIGGNNKFSDFYLHDASYLRLNALNITYKLPNKYFEKMLISGVDLTFQATNLFTITKYPGFDPQGNWTNSRIGSGMAIDASTYPSAQIYNLGIKIKLQ</sequence>
<evidence type="ECO:0000256" key="1">
    <source>
        <dbReference type="ARBA" id="ARBA00004571"/>
    </source>
</evidence>
<protein>
    <submittedName>
        <fullName evidence="9">TonB-dependent receptor</fullName>
    </submittedName>
</protein>
<dbReference type="InterPro" id="IPR039426">
    <property type="entry name" value="TonB-dep_rcpt-like"/>
</dbReference>
<dbReference type="InterPro" id="IPR008969">
    <property type="entry name" value="CarboxyPept-like_regulatory"/>
</dbReference>
<dbReference type="Gene3D" id="2.60.40.1120">
    <property type="entry name" value="Carboxypeptidase-like, regulatory domain"/>
    <property type="match status" value="1"/>
</dbReference>
<evidence type="ECO:0000256" key="3">
    <source>
        <dbReference type="ARBA" id="ARBA00022452"/>
    </source>
</evidence>
<keyword evidence="9" id="KW-0675">Receptor</keyword>
<feature type="domain" description="TonB-dependent receptor plug" evidence="8">
    <location>
        <begin position="232"/>
        <end position="349"/>
    </location>
</feature>
<dbReference type="Pfam" id="PF07715">
    <property type="entry name" value="Plug"/>
    <property type="match status" value="1"/>
</dbReference>
<keyword evidence="5 7" id="KW-0472">Membrane</keyword>
<dbReference type="NCBIfam" id="TIGR04057">
    <property type="entry name" value="SusC_RagA_signa"/>
    <property type="match status" value="1"/>
</dbReference>
<evidence type="ECO:0000313" key="10">
    <source>
        <dbReference type="Proteomes" id="UP001228636"/>
    </source>
</evidence>
<evidence type="ECO:0000259" key="8">
    <source>
        <dbReference type="Pfam" id="PF07715"/>
    </source>
</evidence>
<dbReference type="InterPro" id="IPR023996">
    <property type="entry name" value="TonB-dep_OMP_SusC/RagA"/>
</dbReference>
<keyword evidence="4 7" id="KW-0812">Transmembrane</keyword>
<dbReference type="Gene3D" id="2.170.130.10">
    <property type="entry name" value="TonB-dependent receptor, plug domain"/>
    <property type="match status" value="1"/>
</dbReference>
<dbReference type="RefSeq" id="WP_261973058.1">
    <property type="nucleotide sequence ID" value="NZ_CP103460.1"/>
</dbReference>